<dbReference type="Pfam" id="PF07225">
    <property type="entry name" value="NDUF_B4"/>
    <property type="match status" value="1"/>
</dbReference>
<evidence type="ECO:0000313" key="16">
    <source>
        <dbReference type="Proteomes" id="UP001367676"/>
    </source>
</evidence>
<accession>A0AAN9YA89</accession>
<sequence>MTGFWENYEGWLHPKFGRSPHKVIDDPELITKKNRMREAFREEYIKRSFNPYRLAAGMGGTPFDPAMIRYNSMMRTQTQFFRVGPRFLTTTFFILLLPFGLLSYWNEHQRDAHRYLCRTGQIAYKDRRGKEVL</sequence>
<evidence type="ECO:0000313" key="15">
    <source>
        <dbReference type="EMBL" id="KAK7603260.1"/>
    </source>
</evidence>
<keyword evidence="16" id="KW-1185">Reference proteome</keyword>
<evidence type="ECO:0000256" key="6">
    <source>
        <dbReference type="ARBA" id="ARBA00022692"/>
    </source>
</evidence>
<gene>
    <name evidence="15" type="ORF">V9T40_003259</name>
</gene>
<evidence type="ECO:0000256" key="9">
    <source>
        <dbReference type="ARBA" id="ARBA00022989"/>
    </source>
</evidence>
<protein>
    <recommendedName>
        <fullName evidence="3">NADH dehydrogenase [ubiquinone] 1 beta subcomplex subunit 4</fullName>
    </recommendedName>
    <alternativeName>
        <fullName evidence="12">Complex I-B15</fullName>
    </alternativeName>
    <alternativeName>
        <fullName evidence="13">NADH-ubiquinone oxidoreductase B15 subunit</fullName>
    </alternativeName>
</protein>
<dbReference type="PANTHER" id="PTHR15469:SF0">
    <property type="entry name" value="NADH DEHYDROGENASE [UBIQUINONE] 1 BETA SUBCOMPLEX SUBUNIT 4"/>
    <property type="match status" value="1"/>
</dbReference>
<dbReference type="GO" id="GO:0005743">
    <property type="term" value="C:mitochondrial inner membrane"/>
    <property type="evidence" value="ECO:0007669"/>
    <property type="project" value="UniProtKB-SubCell"/>
</dbReference>
<keyword evidence="4" id="KW-0813">Transport</keyword>
<dbReference type="Proteomes" id="UP001367676">
    <property type="component" value="Unassembled WGS sequence"/>
</dbReference>
<proteinExistence type="inferred from homology"/>
<keyword evidence="7" id="KW-0999">Mitochondrion inner membrane</keyword>
<organism evidence="15 16">
    <name type="scientific">Parthenolecanium corni</name>
    <dbReference type="NCBI Taxonomy" id="536013"/>
    <lineage>
        <taxon>Eukaryota</taxon>
        <taxon>Metazoa</taxon>
        <taxon>Ecdysozoa</taxon>
        <taxon>Arthropoda</taxon>
        <taxon>Hexapoda</taxon>
        <taxon>Insecta</taxon>
        <taxon>Pterygota</taxon>
        <taxon>Neoptera</taxon>
        <taxon>Paraneoptera</taxon>
        <taxon>Hemiptera</taxon>
        <taxon>Sternorrhyncha</taxon>
        <taxon>Coccoidea</taxon>
        <taxon>Coccidae</taxon>
        <taxon>Parthenolecanium</taxon>
    </lineage>
</organism>
<evidence type="ECO:0000256" key="12">
    <source>
        <dbReference type="ARBA" id="ARBA00030212"/>
    </source>
</evidence>
<evidence type="ECO:0000256" key="3">
    <source>
        <dbReference type="ARBA" id="ARBA00018681"/>
    </source>
</evidence>
<keyword evidence="8" id="KW-0249">Electron transport</keyword>
<comment type="similarity">
    <text evidence="2">Belongs to the complex I NDUFB4 subunit family.</text>
</comment>
<keyword evidence="5" id="KW-0679">Respiratory chain</keyword>
<evidence type="ECO:0000256" key="11">
    <source>
        <dbReference type="ARBA" id="ARBA00023136"/>
    </source>
</evidence>
<reference evidence="15 16" key="1">
    <citation type="submission" date="2024-03" db="EMBL/GenBank/DDBJ databases">
        <title>Adaptation during the transition from Ophiocordyceps entomopathogen to insect associate is accompanied by gene loss and intensified selection.</title>
        <authorList>
            <person name="Ward C.M."/>
            <person name="Onetto C.A."/>
            <person name="Borneman A.R."/>
        </authorList>
    </citation>
    <scope>NUCLEOTIDE SEQUENCE [LARGE SCALE GENOMIC DNA]</scope>
    <source>
        <strain evidence="15">AWRI1</strain>
        <tissue evidence="15">Single Adult Female</tissue>
    </source>
</reference>
<comment type="caution">
    <text evidence="15">The sequence shown here is derived from an EMBL/GenBank/DDBJ whole genome shotgun (WGS) entry which is preliminary data.</text>
</comment>
<evidence type="ECO:0000256" key="8">
    <source>
        <dbReference type="ARBA" id="ARBA00022982"/>
    </source>
</evidence>
<keyword evidence="9 14" id="KW-1133">Transmembrane helix</keyword>
<evidence type="ECO:0000256" key="4">
    <source>
        <dbReference type="ARBA" id="ARBA00022448"/>
    </source>
</evidence>
<evidence type="ECO:0000256" key="13">
    <source>
        <dbReference type="ARBA" id="ARBA00030987"/>
    </source>
</evidence>
<keyword evidence="10" id="KW-0496">Mitochondrion</keyword>
<name>A0AAN9YA89_9HEMI</name>
<feature type="transmembrane region" description="Helical" evidence="14">
    <location>
        <begin position="83"/>
        <end position="105"/>
    </location>
</feature>
<dbReference type="EMBL" id="JBBCAQ010000006">
    <property type="protein sequence ID" value="KAK7603260.1"/>
    <property type="molecule type" value="Genomic_DNA"/>
</dbReference>
<keyword evidence="11 14" id="KW-0472">Membrane</keyword>
<dbReference type="PANTHER" id="PTHR15469">
    <property type="entry name" value="NADH-UBIQUINONE OXIDOREDUCTASE B15 SUBUNIT"/>
    <property type="match status" value="1"/>
</dbReference>
<dbReference type="AlphaFoldDB" id="A0AAN9YA89"/>
<evidence type="ECO:0000256" key="10">
    <source>
        <dbReference type="ARBA" id="ARBA00023128"/>
    </source>
</evidence>
<evidence type="ECO:0000256" key="7">
    <source>
        <dbReference type="ARBA" id="ARBA00022792"/>
    </source>
</evidence>
<keyword evidence="6 14" id="KW-0812">Transmembrane</keyword>
<evidence type="ECO:0000256" key="5">
    <source>
        <dbReference type="ARBA" id="ARBA00022660"/>
    </source>
</evidence>
<evidence type="ECO:0000256" key="1">
    <source>
        <dbReference type="ARBA" id="ARBA00004434"/>
    </source>
</evidence>
<evidence type="ECO:0000256" key="14">
    <source>
        <dbReference type="SAM" id="Phobius"/>
    </source>
</evidence>
<evidence type="ECO:0000256" key="2">
    <source>
        <dbReference type="ARBA" id="ARBA00007260"/>
    </source>
</evidence>
<comment type="subcellular location">
    <subcellularLocation>
        <location evidence="1">Mitochondrion inner membrane</location>
        <topology evidence="1">Single-pass membrane protein</topology>
    </subcellularLocation>
</comment>
<dbReference type="InterPro" id="IPR009866">
    <property type="entry name" value="NADH_UbQ_OxRdtase_NDUFB4_su"/>
</dbReference>